<comment type="similarity">
    <text evidence="5">Belongs to the YciB family.</text>
</comment>
<evidence type="ECO:0000313" key="7">
    <source>
        <dbReference type="Proteomes" id="UP000218327"/>
    </source>
</evidence>
<dbReference type="HAMAP" id="MF_00189">
    <property type="entry name" value="YciB"/>
    <property type="match status" value="1"/>
</dbReference>
<evidence type="ECO:0000313" key="6">
    <source>
        <dbReference type="EMBL" id="PCJ28495.1"/>
    </source>
</evidence>
<evidence type="ECO:0000256" key="4">
    <source>
        <dbReference type="ARBA" id="ARBA00023136"/>
    </source>
</evidence>
<keyword evidence="5" id="KW-0997">Cell inner membrane</keyword>
<keyword evidence="2 5" id="KW-0812">Transmembrane</keyword>
<protein>
    <recommendedName>
        <fullName evidence="5">Inner membrane-spanning protein YciB</fullName>
    </recommendedName>
</protein>
<dbReference type="PANTHER" id="PTHR36917:SF1">
    <property type="entry name" value="INNER MEMBRANE-SPANNING PROTEIN YCIB"/>
    <property type="match status" value="1"/>
</dbReference>
<dbReference type="EMBL" id="NVVJ01000002">
    <property type="protein sequence ID" value="PCJ28495.1"/>
    <property type="molecule type" value="Genomic_DNA"/>
</dbReference>
<proteinExistence type="inferred from homology"/>
<name>A0A2A5BAL2_9GAMM</name>
<feature type="transmembrane region" description="Helical" evidence="5">
    <location>
        <begin position="94"/>
        <end position="110"/>
    </location>
</feature>
<dbReference type="GO" id="GO:0005886">
    <property type="term" value="C:plasma membrane"/>
    <property type="evidence" value="ECO:0007669"/>
    <property type="project" value="UniProtKB-SubCell"/>
</dbReference>
<evidence type="ECO:0000256" key="5">
    <source>
        <dbReference type="HAMAP-Rule" id="MF_00189"/>
    </source>
</evidence>
<feature type="transmembrane region" description="Helical" evidence="5">
    <location>
        <begin position="131"/>
        <end position="155"/>
    </location>
</feature>
<organism evidence="6 7">
    <name type="scientific">SAR86 cluster bacterium</name>
    <dbReference type="NCBI Taxonomy" id="2030880"/>
    <lineage>
        <taxon>Bacteria</taxon>
        <taxon>Pseudomonadati</taxon>
        <taxon>Pseudomonadota</taxon>
        <taxon>Gammaproteobacteria</taxon>
        <taxon>SAR86 cluster</taxon>
    </lineage>
</organism>
<feature type="transmembrane region" description="Helical" evidence="5">
    <location>
        <begin position="33"/>
        <end position="52"/>
    </location>
</feature>
<keyword evidence="1 5" id="KW-1003">Cell membrane</keyword>
<sequence>MKQLIDYIPLLVFFSVWAMDERAINIAGFEHSIGGVFSAAEFLLAASIIVYASLFISQKRLDKFQWITLGAVILFCLPTIIFRNIEFLKWKAPIVNWIFATVFLGSRFFSDKPAIEHMMGHAVNAPKEVWFRLNTIWIIYFIILGAVNLTVAFTLSEAHWIQFKVFGNLIITFVFIMGQMPILSKYIEIDEDENEDSQSKESVQGDSE</sequence>
<evidence type="ECO:0000256" key="2">
    <source>
        <dbReference type="ARBA" id="ARBA00022692"/>
    </source>
</evidence>
<feature type="transmembrane region" description="Helical" evidence="5">
    <location>
        <begin position="64"/>
        <end position="82"/>
    </location>
</feature>
<keyword evidence="4 5" id="KW-0472">Membrane</keyword>
<gene>
    <name evidence="5" type="primary">yciB</name>
    <name evidence="6" type="ORF">COA96_01255</name>
</gene>
<comment type="subcellular location">
    <subcellularLocation>
        <location evidence="5">Cell inner membrane</location>
        <topology evidence="5">Multi-pass membrane protein</topology>
    </subcellularLocation>
</comment>
<keyword evidence="3 5" id="KW-1133">Transmembrane helix</keyword>
<evidence type="ECO:0000256" key="3">
    <source>
        <dbReference type="ARBA" id="ARBA00022989"/>
    </source>
</evidence>
<dbReference type="Pfam" id="PF04279">
    <property type="entry name" value="IspA"/>
    <property type="match status" value="1"/>
</dbReference>
<comment type="function">
    <text evidence="5">Plays a role in cell envelope biogenesis, maintenance of cell envelope integrity and membrane homeostasis.</text>
</comment>
<reference evidence="7" key="1">
    <citation type="submission" date="2017-08" db="EMBL/GenBank/DDBJ databases">
        <title>A dynamic microbial community with high functional redundancy inhabits the cold, oxic subseafloor aquifer.</title>
        <authorList>
            <person name="Tully B.J."/>
            <person name="Wheat C.G."/>
            <person name="Glazer B.T."/>
            <person name="Huber J.A."/>
        </authorList>
    </citation>
    <scope>NUCLEOTIDE SEQUENCE [LARGE SCALE GENOMIC DNA]</scope>
</reference>
<dbReference type="InterPro" id="IPR006008">
    <property type="entry name" value="YciB"/>
</dbReference>
<evidence type="ECO:0000256" key="1">
    <source>
        <dbReference type="ARBA" id="ARBA00022475"/>
    </source>
</evidence>
<dbReference type="PANTHER" id="PTHR36917">
    <property type="entry name" value="INTRACELLULAR SEPTATION PROTEIN A-RELATED"/>
    <property type="match status" value="1"/>
</dbReference>
<feature type="transmembrane region" description="Helical" evidence="5">
    <location>
        <begin position="161"/>
        <end position="178"/>
    </location>
</feature>
<dbReference type="AlphaFoldDB" id="A0A2A5BAL2"/>
<accession>A0A2A5BAL2</accession>
<comment type="caution">
    <text evidence="6">The sequence shown here is derived from an EMBL/GenBank/DDBJ whole genome shotgun (WGS) entry which is preliminary data.</text>
</comment>
<dbReference type="Proteomes" id="UP000218327">
    <property type="component" value="Unassembled WGS sequence"/>
</dbReference>